<dbReference type="VEuPathDB" id="FungiDB:AB675_441"/>
<gene>
    <name evidence="1" type="ORF">AB675_441</name>
</gene>
<sequence>MALGTPESIVASPPKATHSFTPPLQDLLWLNVYSRRPLLDAHWKALLYVVESRGGQDLPSMEFHNYQIHVADAIQASLKLSAPSLPLCQRYRELRKIENRHNAFGVAGIEISFEAFGKSISLPECALSPNVIEALVDLYAYTTLLDQYCREAHDDHNLARLGLHRVLVQLQLMSALFPTENGDLDQPSSDNRLGAVIKSAALLFALAVTFPVSNPEPVQIVVGRLKAALENVGIKASTSDSHQDIYTWACILGALGASDVPQKEWFASQLANQEFERSRRTAGLSQCSSWDEIYQVLARFLWLDLACNTAAHKVWLQVQEMVTIRLNQSRILETT</sequence>
<accession>A0A0N0NS82</accession>
<keyword evidence="2" id="KW-1185">Reference proteome</keyword>
<dbReference type="Proteomes" id="UP000038010">
    <property type="component" value="Unassembled WGS sequence"/>
</dbReference>
<evidence type="ECO:0000313" key="1">
    <source>
        <dbReference type="EMBL" id="KPI45951.1"/>
    </source>
</evidence>
<reference evidence="1 2" key="1">
    <citation type="submission" date="2015-06" db="EMBL/GenBank/DDBJ databases">
        <title>Draft genome of the ant-associated black yeast Phialophora attae CBS 131958.</title>
        <authorList>
            <person name="Moreno L.F."/>
            <person name="Stielow B.J."/>
            <person name="de Hoog S."/>
            <person name="Vicente V.A."/>
            <person name="Weiss V.A."/>
            <person name="de Vries M."/>
            <person name="Cruz L.M."/>
            <person name="Souza E.M."/>
        </authorList>
    </citation>
    <scope>NUCLEOTIDE SEQUENCE [LARGE SCALE GENOMIC DNA]</scope>
    <source>
        <strain evidence="1 2">CBS 131958</strain>
    </source>
</reference>
<dbReference type="EMBL" id="LFJN01000001">
    <property type="protein sequence ID" value="KPI45951.1"/>
    <property type="molecule type" value="Genomic_DNA"/>
</dbReference>
<dbReference type="PANTHER" id="PTHR37540:SF5">
    <property type="entry name" value="TRANSCRIPTION FACTOR DOMAIN-CONTAINING PROTEIN"/>
    <property type="match status" value="1"/>
</dbReference>
<dbReference type="GeneID" id="28736427"/>
<dbReference type="RefSeq" id="XP_018005914.1">
    <property type="nucleotide sequence ID" value="XM_018144558.1"/>
</dbReference>
<comment type="caution">
    <text evidence="1">The sequence shown here is derived from an EMBL/GenBank/DDBJ whole genome shotgun (WGS) entry which is preliminary data.</text>
</comment>
<proteinExistence type="predicted"/>
<dbReference type="OrthoDB" id="3469466at2759"/>
<dbReference type="AlphaFoldDB" id="A0A0N0NS82"/>
<dbReference type="PANTHER" id="PTHR37540">
    <property type="entry name" value="TRANSCRIPTION FACTOR (ACR-2), PUTATIVE-RELATED-RELATED"/>
    <property type="match status" value="1"/>
</dbReference>
<dbReference type="STRING" id="1664694.A0A0N0NS82"/>
<name>A0A0N0NS82_9EURO</name>
<protein>
    <submittedName>
        <fullName evidence="1">Uncharacterized protein</fullName>
    </submittedName>
</protein>
<evidence type="ECO:0000313" key="2">
    <source>
        <dbReference type="Proteomes" id="UP000038010"/>
    </source>
</evidence>
<organism evidence="1 2">
    <name type="scientific">Cyphellophora attinorum</name>
    <dbReference type="NCBI Taxonomy" id="1664694"/>
    <lineage>
        <taxon>Eukaryota</taxon>
        <taxon>Fungi</taxon>
        <taxon>Dikarya</taxon>
        <taxon>Ascomycota</taxon>
        <taxon>Pezizomycotina</taxon>
        <taxon>Eurotiomycetes</taxon>
        <taxon>Chaetothyriomycetidae</taxon>
        <taxon>Chaetothyriales</taxon>
        <taxon>Cyphellophoraceae</taxon>
        <taxon>Cyphellophora</taxon>
    </lineage>
</organism>